<keyword evidence="11" id="KW-1185">Reference proteome</keyword>
<dbReference type="GO" id="GO:0008033">
    <property type="term" value="P:tRNA processing"/>
    <property type="evidence" value="ECO:0007669"/>
    <property type="project" value="UniProtKB-KW"/>
</dbReference>
<dbReference type="Gene3D" id="3.30.310.50">
    <property type="entry name" value="Alpha-D-phosphohexomutase, C-terminal domain"/>
    <property type="match status" value="1"/>
</dbReference>
<dbReference type="OrthoDB" id="10025739at2759"/>
<evidence type="ECO:0000256" key="2">
    <source>
        <dbReference type="ARBA" id="ARBA00004496"/>
    </source>
</evidence>
<dbReference type="Proteomes" id="UP000001940">
    <property type="component" value="Chromosome III"/>
</dbReference>
<dbReference type="GO" id="GO:0005737">
    <property type="term" value="C:cytoplasm"/>
    <property type="evidence" value="ECO:0007669"/>
    <property type="project" value="UniProtKB-SubCell"/>
</dbReference>
<accession>Q21019</accession>
<evidence type="ECO:0000256" key="8">
    <source>
        <dbReference type="ARBA" id="ARBA00076355"/>
    </source>
</evidence>
<evidence type="ECO:0000256" key="9">
    <source>
        <dbReference type="SAM" id="MobiDB-lite"/>
    </source>
</evidence>
<dbReference type="PANTHER" id="PTHR31283">
    <property type="entry name" value="EKC/KEOPS COMPLEX SUBUNIT PCC1 FAMILY MEMBER"/>
    <property type="match status" value="1"/>
</dbReference>
<name>Q21019_CAEEL</name>
<dbReference type="STRING" id="6239.F59A2.5.1"/>
<dbReference type="AGR" id="WB:WBGene00010305"/>
<evidence type="ECO:0000256" key="4">
    <source>
        <dbReference type="ARBA" id="ARBA00022490"/>
    </source>
</evidence>
<dbReference type="RefSeq" id="NP_497704.1">
    <property type="nucleotide sequence ID" value="NM_065303.3"/>
</dbReference>
<evidence type="ECO:0000256" key="5">
    <source>
        <dbReference type="ARBA" id="ARBA00022694"/>
    </source>
</evidence>
<comment type="subcellular location">
    <subcellularLocation>
        <location evidence="2">Cytoplasm</location>
    </subcellularLocation>
    <subcellularLocation>
        <location evidence="1">Nucleus</location>
    </subcellularLocation>
</comment>
<sequence>MEVDTSSSSSSEDECDPSSPSTAYIHSASVRLSVGTEEAARTVADVIKIDKEPRRSGARREVCSEGEFVVIKIESKDPKSLSKSIANAVDMIDLSVKTIKLCENLGKSKENGLKRKLSNGSQA</sequence>
<evidence type="ECO:0000313" key="12">
    <source>
        <dbReference type="WormBase" id="F59A2.5"/>
    </source>
</evidence>
<evidence type="ECO:0007829" key="13">
    <source>
        <dbReference type="PeptideAtlas" id="Q21019"/>
    </source>
</evidence>
<protein>
    <recommendedName>
        <fullName evidence="8">L antigen family member 3</fullName>
    </recommendedName>
</protein>
<dbReference type="HOGENOM" id="CLU_2017340_0_0_1"/>
<dbReference type="GeneID" id="175444"/>
<dbReference type="IntAct" id="Q21019">
    <property type="interactions" value="1"/>
</dbReference>
<keyword evidence="4" id="KW-0963">Cytoplasm</keyword>
<dbReference type="eggNOG" id="ENOG502TI50">
    <property type="taxonomic scope" value="Eukaryota"/>
</dbReference>
<dbReference type="SMR" id="Q21019"/>
<evidence type="ECO:0000313" key="10">
    <source>
        <dbReference type="EMBL" id="CAA84326.1"/>
    </source>
</evidence>
<feature type="region of interest" description="Disordered" evidence="9">
    <location>
        <begin position="1"/>
        <end position="22"/>
    </location>
</feature>
<comment type="similarity">
    <text evidence="3">Belongs to the CTAG/PCC1 family.</text>
</comment>
<dbReference type="CTD" id="175444"/>
<keyword evidence="13" id="KW-1267">Proteomics identification</keyword>
<proteinExistence type="evidence at protein level"/>
<dbReference type="AlphaFoldDB" id="Q21019"/>
<dbReference type="EMBL" id="BX284603">
    <property type="protein sequence ID" value="CAA84326.1"/>
    <property type="molecule type" value="Genomic_DNA"/>
</dbReference>
<dbReference type="MINT" id="Q21019"/>
<dbReference type="GO" id="GO:0005634">
    <property type="term" value="C:nucleus"/>
    <property type="evidence" value="ECO:0007669"/>
    <property type="project" value="UniProtKB-SubCell"/>
</dbReference>
<dbReference type="PIR" id="T22970">
    <property type="entry name" value="T22970"/>
</dbReference>
<dbReference type="PaxDb" id="6239-F59A2.5"/>
<keyword evidence="6" id="KW-0539">Nucleus</keyword>
<organism evidence="10 11">
    <name type="scientific">Caenorhabditis elegans</name>
    <dbReference type="NCBI Taxonomy" id="6239"/>
    <lineage>
        <taxon>Eukaryota</taxon>
        <taxon>Metazoa</taxon>
        <taxon>Ecdysozoa</taxon>
        <taxon>Nematoda</taxon>
        <taxon>Chromadorea</taxon>
        <taxon>Rhabditida</taxon>
        <taxon>Rhabditina</taxon>
        <taxon>Rhabditomorpha</taxon>
        <taxon>Rhabditoidea</taxon>
        <taxon>Rhabditidae</taxon>
        <taxon>Peloderinae</taxon>
        <taxon>Caenorhabditis</taxon>
    </lineage>
</organism>
<dbReference type="FunCoup" id="Q21019">
    <property type="interactions" value="1"/>
</dbReference>
<dbReference type="OMA" id="EECEDQH"/>
<evidence type="ECO:0000256" key="6">
    <source>
        <dbReference type="ARBA" id="ARBA00023242"/>
    </source>
</evidence>
<dbReference type="GO" id="GO:0070525">
    <property type="term" value="P:tRNA threonylcarbamoyladenosine metabolic process"/>
    <property type="evidence" value="ECO:0000318"/>
    <property type="project" value="GO_Central"/>
</dbReference>
<dbReference type="WormBase" id="F59A2.5">
    <property type="protein sequence ID" value="CE01023"/>
    <property type="gene ID" value="WBGene00010305"/>
</dbReference>
<feature type="compositionally biased region" description="Low complexity" evidence="9">
    <location>
        <begin position="1"/>
        <end position="10"/>
    </location>
</feature>
<dbReference type="InterPro" id="IPR015419">
    <property type="entry name" value="CTAG/Pcc1"/>
</dbReference>
<dbReference type="KEGG" id="cel:CELE_F59A2.5"/>
<dbReference type="GO" id="GO:0000408">
    <property type="term" value="C:EKC/KEOPS complex"/>
    <property type="evidence" value="ECO:0000318"/>
    <property type="project" value="GO_Central"/>
</dbReference>
<evidence type="ECO:0000313" key="11">
    <source>
        <dbReference type="Proteomes" id="UP000001940"/>
    </source>
</evidence>
<comment type="function">
    <text evidence="7">Component of the EKC/KEOPS complex that is required for the formation of a threonylcarbamoyl group on adenosine at position 37 (t(6)A37) in tRNAs that read codons beginning with adenine. The complex is probably involved in the transfer of the threonylcarbamoyl moiety of threonylcarbamoyl-AMP (TC-AMP) to the N6 group of A37. LAGE3 functions as a dimerization module for the complex.</text>
</comment>
<reference evidence="10 11" key="1">
    <citation type="journal article" date="1998" name="Science">
        <title>Genome sequence of the nematode C. elegans: a platform for investigating biology.</title>
        <authorList>
            <consortium name="The C. elegans sequencing consortium"/>
            <person name="Sulson J.E."/>
            <person name="Waterston R."/>
        </authorList>
    </citation>
    <scope>NUCLEOTIDE SEQUENCE [LARGE SCALE GENOMIC DNA]</scope>
    <source>
        <strain evidence="10 11">Bristol N2</strain>
    </source>
</reference>
<dbReference type="Pfam" id="PF09341">
    <property type="entry name" value="Pcc1"/>
    <property type="match status" value="1"/>
</dbReference>
<gene>
    <name evidence="10" type="ORF">CELE_F59A2.5</name>
    <name evidence="10 12" type="ORF">F59A2.5</name>
</gene>
<dbReference type="PANTHER" id="PTHR31283:SF5">
    <property type="entry name" value="EKC_KEOPS COMPLEX SUBUNIT LAGE3"/>
    <property type="match status" value="1"/>
</dbReference>
<dbReference type="PeptideAtlas" id="Q21019"/>
<dbReference type="InParanoid" id="Q21019"/>
<evidence type="ECO:0000256" key="1">
    <source>
        <dbReference type="ARBA" id="ARBA00004123"/>
    </source>
</evidence>
<dbReference type="UCSC" id="F59A2.5">
    <property type="organism name" value="c. elegans"/>
</dbReference>
<evidence type="ECO:0000256" key="3">
    <source>
        <dbReference type="ARBA" id="ARBA00007073"/>
    </source>
</evidence>
<evidence type="ECO:0000256" key="7">
    <source>
        <dbReference type="ARBA" id="ARBA00053047"/>
    </source>
</evidence>
<dbReference type="FunFam" id="3.30.310.50:FF:000005">
    <property type="entry name" value="L antigen family member 3"/>
    <property type="match status" value="1"/>
</dbReference>
<keyword evidence="5" id="KW-0819">tRNA processing</keyword>
<dbReference type="Bgee" id="WBGene00010305">
    <property type="expression patterns" value="Expressed in embryo and 4 other cell types or tissues"/>
</dbReference>